<evidence type="ECO:0000313" key="6">
    <source>
        <dbReference type="Proteomes" id="UP001244011"/>
    </source>
</evidence>
<keyword evidence="1" id="KW-0677">Repeat</keyword>
<dbReference type="SMART" id="SM00322">
    <property type="entry name" value="KH"/>
    <property type="match status" value="10"/>
</dbReference>
<feature type="domain" description="K Homology" evidence="4">
    <location>
        <begin position="786"/>
        <end position="876"/>
    </location>
</feature>
<name>A0AAJ0CA97_9PEZI</name>
<dbReference type="EMBL" id="MU838998">
    <property type="protein sequence ID" value="KAK1771813.1"/>
    <property type="molecule type" value="Genomic_DNA"/>
</dbReference>
<dbReference type="Gene3D" id="3.30.1370.10">
    <property type="entry name" value="K Homology domain, type 1"/>
    <property type="match status" value="9"/>
</dbReference>
<dbReference type="RefSeq" id="XP_060288026.1">
    <property type="nucleotide sequence ID" value="XM_060426757.1"/>
</dbReference>
<dbReference type="GO" id="GO:0005737">
    <property type="term" value="C:cytoplasm"/>
    <property type="evidence" value="ECO:0007669"/>
    <property type="project" value="TreeGrafter"/>
</dbReference>
<dbReference type="InterPro" id="IPR036612">
    <property type="entry name" value="KH_dom_type_1_sf"/>
</dbReference>
<feature type="region of interest" description="Disordered" evidence="3">
    <location>
        <begin position="1140"/>
        <end position="1159"/>
    </location>
</feature>
<feature type="domain" description="K Homology" evidence="4">
    <location>
        <begin position="956"/>
        <end position="1033"/>
    </location>
</feature>
<dbReference type="CDD" id="cd02394">
    <property type="entry name" value="KH-I_Vigilin_rpt6"/>
    <property type="match status" value="1"/>
</dbReference>
<feature type="domain" description="K Homology" evidence="4">
    <location>
        <begin position="1221"/>
        <end position="1290"/>
    </location>
</feature>
<feature type="domain" description="K Homology" evidence="4">
    <location>
        <begin position="1037"/>
        <end position="1105"/>
    </location>
</feature>
<gene>
    <name evidence="5" type="ORF">QBC33DRAFT_524905</name>
</gene>
<dbReference type="CDD" id="cd22449">
    <property type="entry name" value="KH-I_ScSCP160_rpt4"/>
    <property type="match status" value="1"/>
</dbReference>
<dbReference type="SUPFAM" id="SSF54791">
    <property type="entry name" value="Eukaryotic type KH-domain (KH-domain type I)"/>
    <property type="match status" value="8"/>
</dbReference>
<keyword evidence="2" id="KW-0694">RNA-binding</keyword>
<feature type="compositionally biased region" description="Basic and acidic residues" evidence="3">
    <location>
        <begin position="66"/>
        <end position="75"/>
    </location>
</feature>
<dbReference type="CDD" id="cd22450">
    <property type="entry name" value="KH-I_ScSCP160_rpt5"/>
    <property type="match status" value="1"/>
</dbReference>
<proteinExistence type="predicted"/>
<dbReference type="Pfam" id="PF00013">
    <property type="entry name" value="KH_1"/>
    <property type="match status" value="8"/>
</dbReference>
<feature type="domain" description="K Homology" evidence="4">
    <location>
        <begin position="881"/>
        <end position="952"/>
    </location>
</feature>
<dbReference type="GO" id="GO:0003729">
    <property type="term" value="F:mRNA binding"/>
    <property type="evidence" value="ECO:0007669"/>
    <property type="project" value="TreeGrafter"/>
</dbReference>
<dbReference type="InterPro" id="IPR004087">
    <property type="entry name" value="KH_dom"/>
</dbReference>
<evidence type="ECO:0000256" key="2">
    <source>
        <dbReference type="PROSITE-ProRule" id="PRU00117"/>
    </source>
</evidence>
<feature type="domain" description="K Homology" evidence="4">
    <location>
        <begin position="399"/>
        <end position="467"/>
    </location>
</feature>
<feature type="domain" description="K Homology" evidence="4">
    <location>
        <begin position="304"/>
        <end position="394"/>
    </location>
</feature>
<sequence length="1299" mass="141691">MTDSDNLGTSAEALKLKHAQSSHRTTIEEVPDEDAVKHEPAGEASGSDAKPSWAEPASVKSVGKQKAQDSDRRAANLDTQSHELFPELGGPKPKANASVAPVWSAKSNANGKTNGVGSANGTPRTSTPASGVTTPTGPGLHGPPSISIPGRNVETLYLEPQHVQARNQLKRPLPDIIKDLNRKSRANINMATLGNGKLKFEATGPQDVAQQALKDLVQQIGTKQSVKVAIPQSARAHIIGKGGVTIKSLQEKTGARIQLPKVDENQAQFDDDDGTIDVIVEGNALSAATARDAILKIAGERAANVNTKVKGIPAEFYPFLAGPKNSFAQSLEENNGVQIRIPPHQVWSSQPPPSAPAPGQRPTFVPAANDNHIQLAGDRAAVQAARAEIERRVEELHQQLVLEQLSIQRGRHQFIIGARGIPVDEFFDDTGCVIILPTTEEDDDMVTVIGPSNQIQVGLERAMDLATTMQCSNIDISRFHRQAPGGAASHARNVTRYLRQRKEIERLERLYNVHFNTPFTEEGALPWELFSRDGKSAIRAQSEIKGIVDSHPPSRMATVAVDPFFHQYLRTEVNPRVRGDYGVHLVVPETSEAEAPVLLVYEGPSSPDTPYQVPRTQPTSEDIRNFQQGLRDAQKHIIDLINQQEDLSSVSIDVPQKFHDKLRRFIKKEQENRAASQIPVRVSNLGTTVNIRGPVSAVESLASKCRAFIEQEKADEKERGFTLEFDFPQKFANHLIGKGGSNIRELRDKFDVDIQVHDGKVELKGPKAKAEAAKTHILALGRQLADEANHVLKIDPKFHRELIGAQGNQINKLQTRYKVLIFFPRSAKNTKEDESVADAASEAGKPRRQQAPDEVIVRGPKKGADEARDEILSLLQYLKDNSFTASISMQQKHLPSLIGQGGSGMDQLRQATGAKIDIPNGRDSADGVVEIQIKGTKSQVAAAKKILEEKKAVFDDTVVKTIEVDKKYHKALIGAGGSTLRDIVVKAGGSSDRRELARAIQFPKQDSDGNTIKIEGRTEVVDKVVAQIQDLVSRRENEVTEVVEVPTEKHRSLIGRGGDIKRGLESQFKVTIDIPRQASGQTGVKIVGQATDVEKAKAHILSTVKEQEGETIQVPRKLHHAIANGGQFFRKLRNDHSVTVDHAGQPLPPKPTPQSTTRTTGGALPLITDDDDAIADAHSWNVVEHTSTEEGEIAWVLRGSPENIEKAKKAIEAAQEQAQRQNATGYLVLPDPRTYRHVIGQGGSKVNSIRKQSGCKITVPRDQAKDEAIEIVGSKDGVEKAKELILAAVRDGVDGNRER</sequence>
<feature type="compositionally biased region" description="Polar residues" evidence="3">
    <location>
        <begin position="105"/>
        <end position="130"/>
    </location>
</feature>
<dbReference type="Pfam" id="PF22952">
    <property type="entry name" value="KH_11"/>
    <property type="match status" value="1"/>
</dbReference>
<feature type="region of interest" description="Disordered" evidence="3">
    <location>
        <begin position="1"/>
        <end position="75"/>
    </location>
</feature>
<dbReference type="PROSITE" id="PS50084">
    <property type="entry name" value="KH_TYPE_1"/>
    <property type="match status" value="8"/>
</dbReference>
<feature type="region of interest" description="Disordered" evidence="3">
    <location>
        <begin position="831"/>
        <end position="862"/>
    </location>
</feature>
<dbReference type="InterPro" id="IPR054548">
    <property type="entry name" value="SCP160-like_KH"/>
</dbReference>
<reference evidence="5" key="1">
    <citation type="submission" date="2023-06" db="EMBL/GenBank/DDBJ databases">
        <title>Genome-scale phylogeny and comparative genomics of the fungal order Sordariales.</title>
        <authorList>
            <consortium name="Lawrence Berkeley National Laboratory"/>
            <person name="Hensen N."/>
            <person name="Bonometti L."/>
            <person name="Westerberg I."/>
            <person name="Brannstrom I.O."/>
            <person name="Guillou S."/>
            <person name="Cros-Aarteil S."/>
            <person name="Calhoun S."/>
            <person name="Haridas S."/>
            <person name="Kuo A."/>
            <person name="Mondo S."/>
            <person name="Pangilinan J."/>
            <person name="Riley R."/>
            <person name="Labutti K."/>
            <person name="Andreopoulos B."/>
            <person name="Lipzen A."/>
            <person name="Chen C."/>
            <person name="Yanf M."/>
            <person name="Daum C."/>
            <person name="Ng V."/>
            <person name="Clum A."/>
            <person name="Steindorff A."/>
            <person name="Ohm R."/>
            <person name="Martin F."/>
            <person name="Silar P."/>
            <person name="Natvig D."/>
            <person name="Lalanne C."/>
            <person name="Gautier V."/>
            <person name="Ament-Velasquez S.L."/>
            <person name="Kruys A."/>
            <person name="Hutchinson M.I."/>
            <person name="Powell A.J."/>
            <person name="Barry K."/>
            <person name="Miller A.N."/>
            <person name="Grigoriev I.V."/>
            <person name="Debuchy R."/>
            <person name="Gladieux P."/>
            <person name="Thoren M.H."/>
            <person name="Johannesson H."/>
        </authorList>
    </citation>
    <scope>NUCLEOTIDE SEQUENCE</scope>
    <source>
        <strain evidence="5">8032-3</strain>
    </source>
</reference>
<feature type="domain" description="K Homology" evidence="4">
    <location>
        <begin position="222"/>
        <end position="299"/>
    </location>
</feature>
<keyword evidence="6" id="KW-1185">Reference proteome</keyword>
<dbReference type="PANTHER" id="PTHR10627">
    <property type="entry name" value="SCP160"/>
    <property type="match status" value="1"/>
</dbReference>
<feature type="region of interest" description="Disordered" evidence="3">
    <location>
        <begin position="104"/>
        <end position="145"/>
    </location>
</feature>
<feature type="compositionally biased region" description="Low complexity" evidence="3">
    <location>
        <begin position="131"/>
        <end position="144"/>
    </location>
</feature>
<protein>
    <submittedName>
        <fullName evidence="5">KH domain-containing protein</fullName>
    </submittedName>
</protein>
<dbReference type="GeneID" id="85309944"/>
<dbReference type="CDD" id="cd22448">
    <property type="entry name" value="KH-I_ScSCP160_rpt3"/>
    <property type="match status" value="1"/>
</dbReference>
<evidence type="ECO:0000256" key="3">
    <source>
        <dbReference type="SAM" id="MobiDB-lite"/>
    </source>
</evidence>
<organism evidence="5 6">
    <name type="scientific">Phialemonium atrogriseum</name>
    <dbReference type="NCBI Taxonomy" id="1093897"/>
    <lineage>
        <taxon>Eukaryota</taxon>
        <taxon>Fungi</taxon>
        <taxon>Dikarya</taxon>
        <taxon>Ascomycota</taxon>
        <taxon>Pezizomycotina</taxon>
        <taxon>Sordariomycetes</taxon>
        <taxon>Sordariomycetidae</taxon>
        <taxon>Cephalothecales</taxon>
        <taxon>Cephalothecaceae</taxon>
        <taxon>Phialemonium</taxon>
    </lineage>
</organism>
<dbReference type="InterPro" id="IPR004088">
    <property type="entry name" value="KH_dom_type_1"/>
</dbReference>
<dbReference type="Proteomes" id="UP001244011">
    <property type="component" value="Unassembled WGS sequence"/>
</dbReference>
<dbReference type="Gene3D" id="3.30.310.210">
    <property type="match status" value="1"/>
</dbReference>
<dbReference type="CDD" id="cd22408">
    <property type="entry name" value="KH-I_Vigilin_rpt4"/>
    <property type="match status" value="1"/>
</dbReference>
<dbReference type="PANTHER" id="PTHR10627:SF31">
    <property type="entry name" value="DODECA-SATELLITE-BINDING PROTEIN 1, ISOFORM A"/>
    <property type="match status" value="1"/>
</dbReference>
<evidence type="ECO:0000259" key="4">
    <source>
        <dbReference type="SMART" id="SM00322"/>
    </source>
</evidence>
<comment type="caution">
    <text evidence="5">The sequence shown here is derived from an EMBL/GenBank/DDBJ whole genome shotgun (WGS) entry which is preliminary data.</text>
</comment>
<accession>A0AAJ0CA97</accession>
<feature type="domain" description="K Homology" evidence="4">
    <location>
        <begin position="1106"/>
        <end position="1216"/>
    </location>
</feature>
<feature type="domain" description="K Homology" evidence="4">
    <location>
        <begin position="719"/>
        <end position="782"/>
    </location>
</feature>
<evidence type="ECO:0000313" key="5">
    <source>
        <dbReference type="EMBL" id="KAK1771813.1"/>
    </source>
</evidence>
<evidence type="ECO:0000256" key="1">
    <source>
        <dbReference type="ARBA" id="ARBA00022737"/>
    </source>
</evidence>